<sequence length="66" mass="7400">MKNETILKQAIELLQNVDPDELETVQVNHTKYDDGSIGFTVDLTYPSAAETTETFGDGRKVVEEVR</sequence>
<name>A0A9W5TTQ0_9BACI</name>
<dbReference type="AlphaFoldDB" id="A0A9W5TTQ0"/>
<evidence type="ECO:0000313" key="2">
    <source>
        <dbReference type="Proteomes" id="UP000621492"/>
    </source>
</evidence>
<reference evidence="1" key="2">
    <citation type="submission" date="2020-09" db="EMBL/GenBank/DDBJ databases">
        <authorList>
            <person name="Sun Q."/>
            <person name="Zhou Y."/>
        </authorList>
    </citation>
    <scope>NUCLEOTIDE SEQUENCE</scope>
    <source>
        <strain evidence="1">CGMCC 1.15454</strain>
    </source>
</reference>
<keyword evidence="2" id="KW-1185">Reference proteome</keyword>
<dbReference type="Proteomes" id="UP000621492">
    <property type="component" value="Unassembled WGS sequence"/>
</dbReference>
<dbReference type="RefSeq" id="WP_188724495.1">
    <property type="nucleotide sequence ID" value="NZ_BMJD01000001.1"/>
</dbReference>
<dbReference type="EMBL" id="BMJD01000001">
    <property type="protein sequence ID" value="GGB26773.1"/>
    <property type="molecule type" value="Genomic_DNA"/>
</dbReference>
<proteinExistence type="predicted"/>
<comment type="caution">
    <text evidence="1">The sequence shown here is derived from an EMBL/GenBank/DDBJ whole genome shotgun (WGS) entry which is preliminary data.</text>
</comment>
<protein>
    <submittedName>
        <fullName evidence="1">Uncharacterized protein</fullName>
    </submittedName>
</protein>
<organism evidence="1 2">
    <name type="scientific">Lentibacillus populi</name>
    <dbReference type="NCBI Taxonomy" id="1827502"/>
    <lineage>
        <taxon>Bacteria</taxon>
        <taxon>Bacillati</taxon>
        <taxon>Bacillota</taxon>
        <taxon>Bacilli</taxon>
        <taxon>Bacillales</taxon>
        <taxon>Bacillaceae</taxon>
        <taxon>Lentibacillus</taxon>
    </lineage>
</organism>
<accession>A0A9W5TTQ0</accession>
<gene>
    <name evidence="1" type="ORF">GCM10011409_00100</name>
</gene>
<reference evidence="1" key="1">
    <citation type="journal article" date="2014" name="Int. J. Syst. Evol. Microbiol.">
        <title>Complete genome sequence of Corynebacterium casei LMG S-19264T (=DSM 44701T), isolated from a smear-ripened cheese.</title>
        <authorList>
            <consortium name="US DOE Joint Genome Institute (JGI-PGF)"/>
            <person name="Walter F."/>
            <person name="Albersmeier A."/>
            <person name="Kalinowski J."/>
            <person name="Ruckert C."/>
        </authorList>
    </citation>
    <scope>NUCLEOTIDE SEQUENCE</scope>
    <source>
        <strain evidence="1">CGMCC 1.15454</strain>
    </source>
</reference>
<evidence type="ECO:0000313" key="1">
    <source>
        <dbReference type="EMBL" id="GGB26773.1"/>
    </source>
</evidence>